<reference evidence="2 3" key="1">
    <citation type="journal article" date="2020" name="Front. Microbiol.">
        <title>Single-cell genomics of novel Actinobacteria with the Wood-Ljungdahl pathway discovered in a serpentinizing system.</title>
        <authorList>
            <person name="Merino N."/>
            <person name="Kawai M."/>
            <person name="Boyd E.S."/>
            <person name="Colman D.R."/>
            <person name="McGlynn S.E."/>
            <person name="Nealson K.H."/>
            <person name="Kurokawa K."/>
            <person name="Hongoh Y."/>
        </authorList>
    </citation>
    <scope>NUCLEOTIDE SEQUENCE [LARGE SCALE GENOMIC DNA]</scope>
    <source>
        <strain evidence="2 3">S33</strain>
    </source>
</reference>
<evidence type="ECO:0000313" key="3">
    <source>
        <dbReference type="Proteomes" id="UP000591948"/>
    </source>
</evidence>
<dbReference type="Proteomes" id="UP000591948">
    <property type="component" value="Unassembled WGS sequence"/>
</dbReference>
<dbReference type="InterPro" id="IPR014818">
    <property type="entry name" value="Phage/plasmid_primase_P4_C"/>
</dbReference>
<feature type="non-terminal residue" evidence="2">
    <location>
        <position position="177"/>
    </location>
</feature>
<dbReference type="InterPro" id="IPR014820">
    <property type="entry name" value="PriCT_1"/>
</dbReference>
<keyword evidence="2" id="KW-0067">ATP-binding</keyword>
<evidence type="ECO:0000259" key="1">
    <source>
        <dbReference type="SMART" id="SM00942"/>
    </source>
</evidence>
<keyword evidence="3" id="KW-1185">Reference proteome</keyword>
<keyword evidence="2" id="KW-0347">Helicase</keyword>
<feature type="domain" description="Primase C-terminal 1" evidence="1">
    <location>
        <begin position="2"/>
        <end position="66"/>
    </location>
</feature>
<dbReference type="AlphaFoldDB" id="A0A6V8P8P6"/>
<gene>
    <name evidence="2" type="ORF">HKBW3S33_02425</name>
</gene>
<dbReference type="Pfam" id="PF08706">
    <property type="entry name" value="D5_N"/>
    <property type="match status" value="1"/>
</dbReference>
<dbReference type="SMART" id="SM00942">
    <property type="entry name" value="PriCT_1"/>
    <property type="match status" value="1"/>
</dbReference>
<dbReference type="EMBL" id="BLRY01000571">
    <property type="protein sequence ID" value="GFP29009.1"/>
    <property type="molecule type" value="Genomic_DNA"/>
</dbReference>
<accession>A0A6V8P8P6</accession>
<dbReference type="Pfam" id="PF08708">
    <property type="entry name" value="PriCT_1"/>
    <property type="match status" value="1"/>
</dbReference>
<dbReference type="GO" id="GO:0004386">
    <property type="term" value="F:helicase activity"/>
    <property type="evidence" value="ECO:0007669"/>
    <property type="project" value="UniProtKB-KW"/>
</dbReference>
<keyword evidence="2" id="KW-0378">Hydrolase</keyword>
<organism evidence="2 3">
    <name type="scientific">Candidatus Hakubella thermalkaliphila</name>
    <dbReference type="NCBI Taxonomy" id="2754717"/>
    <lineage>
        <taxon>Bacteria</taxon>
        <taxon>Bacillati</taxon>
        <taxon>Actinomycetota</taxon>
        <taxon>Actinomycetota incertae sedis</taxon>
        <taxon>Candidatus Hakubellales</taxon>
        <taxon>Candidatus Hakubellaceae</taxon>
        <taxon>Candidatus Hakubella</taxon>
    </lineage>
</organism>
<comment type="caution">
    <text evidence="2">The sequence shown here is derived from an EMBL/GenBank/DDBJ whole genome shotgun (WGS) entry which is preliminary data.</text>
</comment>
<sequence length="177" mass="20436">WDRDIPAGERNATLARLAGSLLAKDNIPANQVVEMVWAVNIQNSKPPLKRDEVETIVKSIAQTHKRKKNEIKKDPYEQTRGFKPTDYGNAERLVAAHGQDIKYCWDWHKWLTWTGTQWREDDTPGVIQRAKKTVRSIYGEAARINDDKERRELLKFAMRSEQRDRIKAAVDLAASEP</sequence>
<protein>
    <submittedName>
        <fullName evidence="2">Putative DNA primase/helicase</fullName>
    </submittedName>
</protein>
<keyword evidence="2" id="KW-0547">Nucleotide-binding</keyword>
<name>A0A6V8P8P6_9ACTN</name>
<feature type="non-terminal residue" evidence="2">
    <location>
        <position position="1"/>
    </location>
</feature>
<proteinExistence type="predicted"/>
<evidence type="ECO:0000313" key="2">
    <source>
        <dbReference type="EMBL" id="GFP29009.1"/>
    </source>
</evidence>